<evidence type="ECO:0000256" key="1">
    <source>
        <dbReference type="ARBA" id="ARBA00004651"/>
    </source>
</evidence>
<dbReference type="PROSITE" id="PS51257">
    <property type="entry name" value="PROKAR_LIPOPROTEIN"/>
    <property type="match status" value="1"/>
</dbReference>
<dbReference type="Proteomes" id="UP000290567">
    <property type="component" value="Unassembled WGS sequence"/>
</dbReference>
<feature type="transmembrane region" description="Helical" evidence="6">
    <location>
        <begin position="339"/>
        <end position="359"/>
    </location>
</feature>
<comment type="caution">
    <text evidence="8">The sequence shown here is derived from an EMBL/GenBank/DDBJ whole genome shotgun (WGS) entry which is preliminary data.</text>
</comment>
<keyword evidence="5 6" id="KW-0472">Membrane</keyword>
<evidence type="ECO:0000256" key="5">
    <source>
        <dbReference type="ARBA" id="ARBA00023136"/>
    </source>
</evidence>
<keyword evidence="9" id="KW-1185">Reference proteome</keyword>
<dbReference type="Gene3D" id="1.20.1250.20">
    <property type="entry name" value="MFS general substrate transporter like domains"/>
    <property type="match status" value="1"/>
</dbReference>
<name>A0A4P5P898_9ENTE</name>
<dbReference type="InterPro" id="IPR052714">
    <property type="entry name" value="MFS_Exporter"/>
</dbReference>
<feature type="transmembrane region" description="Helical" evidence="6">
    <location>
        <begin position="80"/>
        <end position="107"/>
    </location>
</feature>
<evidence type="ECO:0000313" key="8">
    <source>
        <dbReference type="EMBL" id="GCF94060.1"/>
    </source>
</evidence>
<keyword evidence="2" id="KW-0813">Transport</keyword>
<proteinExistence type="predicted"/>
<dbReference type="EMBL" id="BJCC01000015">
    <property type="protein sequence ID" value="GCF94060.1"/>
    <property type="molecule type" value="Genomic_DNA"/>
</dbReference>
<evidence type="ECO:0000313" key="9">
    <source>
        <dbReference type="Proteomes" id="UP000290567"/>
    </source>
</evidence>
<evidence type="ECO:0000256" key="4">
    <source>
        <dbReference type="ARBA" id="ARBA00022989"/>
    </source>
</evidence>
<dbReference type="RefSeq" id="WP_146622504.1">
    <property type="nucleotide sequence ID" value="NZ_BJCC01000015.1"/>
</dbReference>
<feature type="transmembrane region" description="Helical" evidence="6">
    <location>
        <begin position="168"/>
        <end position="188"/>
    </location>
</feature>
<feature type="transmembrane region" description="Helical" evidence="6">
    <location>
        <begin position="15"/>
        <end position="39"/>
    </location>
</feature>
<dbReference type="GO" id="GO:0022857">
    <property type="term" value="F:transmembrane transporter activity"/>
    <property type="evidence" value="ECO:0007669"/>
    <property type="project" value="InterPro"/>
</dbReference>
<keyword evidence="4 6" id="KW-1133">Transmembrane helix</keyword>
<organism evidence="8 9">
    <name type="scientific">Enterococcus florum</name>
    <dbReference type="NCBI Taxonomy" id="2480627"/>
    <lineage>
        <taxon>Bacteria</taxon>
        <taxon>Bacillati</taxon>
        <taxon>Bacillota</taxon>
        <taxon>Bacilli</taxon>
        <taxon>Lactobacillales</taxon>
        <taxon>Enterococcaceae</taxon>
        <taxon>Enterococcus</taxon>
    </lineage>
</organism>
<feature type="transmembrane region" description="Helical" evidence="6">
    <location>
        <begin position="246"/>
        <end position="267"/>
    </location>
</feature>
<dbReference type="InterPro" id="IPR005829">
    <property type="entry name" value="Sugar_transporter_CS"/>
</dbReference>
<evidence type="ECO:0000259" key="7">
    <source>
        <dbReference type="PROSITE" id="PS50850"/>
    </source>
</evidence>
<dbReference type="Pfam" id="PF07690">
    <property type="entry name" value="MFS_1"/>
    <property type="match status" value="1"/>
</dbReference>
<feature type="transmembrane region" description="Helical" evidence="6">
    <location>
        <begin position="365"/>
        <end position="386"/>
    </location>
</feature>
<dbReference type="GO" id="GO:0005886">
    <property type="term" value="C:plasma membrane"/>
    <property type="evidence" value="ECO:0007669"/>
    <property type="project" value="UniProtKB-SubCell"/>
</dbReference>
<dbReference type="PROSITE" id="PS00216">
    <property type="entry name" value="SUGAR_TRANSPORT_1"/>
    <property type="match status" value="1"/>
</dbReference>
<keyword evidence="3 6" id="KW-0812">Transmembrane</keyword>
<evidence type="ECO:0000256" key="6">
    <source>
        <dbReference type="SAM" id="Phobius"/>
    </source>
</evidence>
<dbReference type="CDD" id="cd17489">
    <property type="entry name" value="MFS_YfcJ_like"/>
    <property type="match status" value="1"/>
</dbReference>
<feature type="transmembrane region" description="Helical" evidence="6">
    <location>
        <begin position="279"/>
        <end position="297"/>
    </location>
</feature>
<gene>
    <name evidence="8" type="ORF">NRIC_19510</name>
</gene>
<feature type="transmembrane region" description="Helical" evidence="6">
    <location>
        <begin position="135"/>
        <end position="156"/>
    </location>
</feature>
<protein>
    <submittedName>
        <fullName evidence="8">MFS transporter</fullName>
    </submittedName>
</protein>
<feature type="domain" description="Major facilitator superfamily (MFS) profile" evidence="7">
    <location>
        <begin position="14"/>
        <end position="390"/>
    </location>
</feature>
<feature type="transmembrane region" description="Helical" evidence="6">
    <location>
        <begin position="51"/>
        <end position="68"/>
    </location>
</feature>
<dbReference type="PANTHER" id="PTHR23531:SF1">
    <property type="entry name" value="QUINOLENE RESISTANCE PROTEIN NORA"/>
    <property type="match status" value="1"/>
</dbReference>
<reference evidence="9" key="1">
    <citation type="submission" date="2019-02" db="EMBL/GenBank/DDBJ databases">
        <title>Draft genome sequence of Enterococcus sp. Gos25-1.</title>
        <authorList>
            <person name="Tanaka N."/>
            <person name="Shiwa Y."/>
            <person name="Fujita N."/>
        </authorList>
    </citation>
    <scope>NUCLEOTIDE SEQUENCE [LARGE SCALE GENOMIC DNA]</scope>
    <source>
        <strain evidence="9">Gos25-1</strain>
    </source>
</reference>
<sequence>MERTKETTTIWTKDFILLMLVTFFSGCAINSQMGTLPLYVESLGGSKADSGVIIGMLGVSALLFRLPIGKLLDQYGRKVILGIGLFLLLMDFGLLNIWSGLFALLILRFIQGVGNGTQSTAAGAMMSDLIPKDQLSIGLGYFSIAQVLPSAIGPVIGLAVVQHSGFQSLFRVGLVFTFLAFFMSLFVSERYKEQKRSKKDRPIRKGYAHSLIRKPVMVPTLVMFLICLANSGVIAFLVQYAMEKGIAGASCYFTIMALVTVFFRLCFPSLIRKVKESRLIAVSIMSIAGAFFLIAISSSLSQLIAAAVLYGIGFASVLPLMNTIVLMNVAADQKGSGTAIFTSALDVAYGGGVMIWGVLAAARGFFVMYLCCGLLAILALAIFLLFSKNLC</sequence>
<evidence type="ECO:0000256" key="2">
    <source>
        <dbReference type="ARBA" id="ARBA00022448"/>
    </source>
</evidence>
<dbReference type="InterPro" id="IPR036259">
    <property type="entry name" value="MFS_trans_sf"/>
</dbReference>
<comment type="subcellular location">
    <subcellularLocation>
        <location evidence="1">Cell membrane</location>
        <topology evidence="1">Multi-pass membrane protein</topology>
    </subcellularLocation>
</comment>
<dbReference type="OrthoDB" id="9814001at2"/>
<evidence type="ECO:0000256" key="3">
    <source>
        <dbReference type="ARBA" id="ARBA00022692"/>
    </source>
</evidence>
<dbReference type="PROSITE" id="PS50850">
    <property type="entry name" value="MFS"/>
    <property type="match status" value="1"/>
</dbReference>
<dbReference type="AlphaFoldDB" id="A0A4P5P898"/>
<dbReference type="InterPro" id="IPR020846">
    <property type="entry name" value="MFS_dom"/>
</dbReference>
<dbReference type="PANTHER" id="PTHR23531">
    <property type="entry name" value="QUINOLENE RESISTANCE PROTEIN NORA"/>
    <property type="match status" value="1"/>
</dbReference>
<feature type="transmembrane region" description="Helical" evidence="6">
    <location>
        <begin position="303"/>
        <end position="327"/>
    </location>
</feature>
<dbReference type="SUPFAM" id="SSF103473">
    <property type="entry name" value="MFS general substrate transporter"/>
    <property type="match status" value="1"/>
</dbReference>
<feature type="transmembrane region" description="Helical" evidence="6">
    <location>
        <begin position="221"/>
        <end position="240"/>
    </location>
</feature>
<accession>A0A4P5P898</accession>
<dbReference type="InterPro" id="IPR011701">
    <property type="entry name" value="MFS"/>
</dbReference>